<organism evidence="1 2">
    <name type="scientific">Botryosphaeria dothidea</name>
    <dbReference type="NCBI Taxonomy" id="55169"/>
    <lineage>
        <taxon>Eukaryota</taxon>
        <taxon>Fungi</taxon>
        <taxon>Dikarya</taxon>
        <taxon>Ascomycota</taxon>
        <taxon>Pezizomycotina</taxon>
        <taxon>Dothideomycetes</taxon>
        <taxon>Dothideomycetes incertae sedis</taxon>
        <taxon>Botryosphaeriales</taxon>
        <taxon>Botryosphaeriaceae</taxon>
        <taxon>Botryosphaeria</taxon>
    </lineage>
</organism>
<sequence length="271" mass="29265">MGEAYLQTPYAKFNRHKERGTYDVETIHNLINTTSVLHVSFATPDSPFPVLLPMIGQIGTYAGDASPHLYLHGYVSSRIMNVTSSASSSSDAGLPMTVSATKVDGLVLALSPFSHSYNYRSAVVFGRATVLPSLGADKRTPAPEALWAMELLTDAVVPGRWARTRVPPTGAEMQSTRILKVAIESATAKVRVGPPKDERHDLKDPEVVGKVWAGVVPIWEFFGEPVPSGYEGGKGLEVPEHVGDFVENENRNAQEYAVGVASEEVGGEEDE</sequence>
<dbReference type="Gene3D" id="2.30.110.10">
    <property type="entry name" value="Electron Transport, Fmn-binding Protein, Chain A"/>
    <property type="match status" value="1"/>
</dbReference>
<proteinExistence type="predicted"/>
<evidence type="ECO:0000313" key="1">
    <source>
        <dbReference type="EMBL" id="KAF4310848.1"/>
    </source>
</evidence>
<protein>
    <submittedName>
        <fullName evidence="1">FMN-binding split barrel-related protein</fullName>
    </submittedName>
</protein>
<name>A0A8H4J4U9_9PEZI</name>
<gene>
    <name evidence="1" type="ORF">GTA08_BOTSDO13582</name>
</gene>
<keyword evidence="2" id="KW-1185">Reference proteome</keyword>
<dbReference type="Proteomes" id="UP000572817">
    <property type="component" value="Unassembled WGS sequence"/>
</dbReference>
<dbReference type="AlphaFoldDB" id="A0A8H4J4U9"/>
<dbReference type="InterPro" id="IPR024747">
    <property type="entry name" value="Pyridox_Oxase-rel"/>
</dbReference>
<dbReference type="EMBL" id="WWBZ02000012">
    <property type="protein sequence ID" value="KAF4310848.1"/>
    <property type="molecule type" value="Genomic_DNA"/>
</dbReference>
<dbReference type="OrthoDB" id="444432at2759"/>
<reference evidence="1" key="1">
    <citation type="submission" date="2020-04" db="EMBL/GenBank/DDBJ databases">
        <title>Genome Assembly and Annotation of Botryosphaeria dothidea sdau 11-99, a Latent Pathogen of Apple Fruit Ring Rot in China.</title>
        <authorList>
            <person name="Yu C."/>
            <person name="Diao Y."/>
            <person name="Lu Q."/>
            <person name="Zhao J."/>
            <person name="Cui S."/>
            <person name="Peng C."/>
            <person name="He B."/>
            <person name="Liu H."/>
        </authorList>
    </citation>
    <scope>NUCLEOTIDE SEQUENCE [LARGE SCALE GENOMIC DNA]</scope>
    <source>
        <strain evidence="1">Sdau11-99</strain>
    </source>
</reference>
<dbReference type="PANTHER" id="PTHR34071">
    <property type="entry name" value="5-NITROIMIDAZOLE ANTIBIOTICS RESISTANCE PROTEIN, NIMA-FAMILY-RELATED PROTEIN-RELATED"/>
    <property type="match status" value="1"/>
</dbReference>
<accession>A0A8H4J4U9</accession>
<dbReference type="Pfam" id="PF12900">
    <property type="entry name" value="Pyridox_ox_2"/>
    <property type="match status" value="1"/>
</dbReference>
<dbReference type="SUPFAM" id="SSF50475">
    <property type="entry name" value="FMN-binding split barrel"/>
    <property type="match status" value="1"/>
</dbReference>
<evidence type="ECO:0000313" key="2">
    <source>
        <dbReference type="Proteomes" id="UP000572817"/>
    </source>
</evidence>
<dbReference type="InterPro" id="IPR012349">
    <property type="entry name" value="Split_barrel_FMN-bd"/>
</dbReference>
<comment type="caution">
    <text evidence="1">The sequence shown here is derived from an EMBL/GenBank/DDBJ whole genome shotgun (WGS) entry which is preliminary data.</text>
</comment>
<dbReference type="PANTHER" id="PTHR34071:SF2">
    <property type="entry name" value="FLAVIN-NUCLEOTIDE-BINDING PROTEIN"/>
    <property type="match status" value="1"/>
</dbReference>